<dbReference type="SUPFAM" id="SSF53474">
    <property type="entry name" value="alpha/beta-Hydrolases"/>
    <property type="match status" value="1"/>
</dbReference>
<dbReference type="PANTHER" id="PTHR23025">
    <property type="entry name" value="TRIACYLGLYCEROL LIPASE"/>
    <property type="match status" value="1"/>
</dbReference>
<organism evidence="4 5">
    <name type="scientific">Tropicimonas aquimaris</name>
    <dbReference type="NCBI Taxonomy" id="914152"/>
    <lineage>
        <taxon>Bacteria</taxon>
        <taxon>Pseudomonadati</taxon>
        <taxon>Pseudomonadota</taxon>
        <taxon>Alphaproteobacteria</taxon>
        <taxon>Rhodobacterales</taxon>
        <taxon>Roseobacteraceae</taxon>
        <taxon>Tropicimonas</taxon>
    </lineage>
</organism>
<evidence type="ECO:0000313" key="4">
    <source>
        <dbReference type="EMBL" id="MFD0980655.1"/>
    </source>
</evidence>
<dbReference type="Proteomes" id="UP001597108">
    <property type="component" value="Unassembled WGS sequence"/>
</dbReference>
<sequence>MNNLRWNEDLPRVAEARTILHAGMPSRLVVPENDTGNDAILHVHGGGWAFCSPATHEGAARRLAIACRAPVLTVDYRLAPEHPFPCGLEDCLTAWEARAPDRRWSLAGDSAGANLCLGLMLRLLAIDREMPASALLFYGVYGADFSTESYVEQAAGPGLTQAGMRAYWNLYALPEDRADPFVVPLRAPDADLARLPPLYLNAAELDPLRSDTELLVARLNAIGRADRFDLWPGVVHGFMQMGNALPEAREAFERAGEAFREVTT</sequence>
<dbReference type="EMBL" id="JBHTJT010000027">
    <property type="protein sequence ID" value="MFD0980655.1"/>
    <property type="molecule type" value="Genomic_DNA"/>
</dbReference>
<comment type="similarity">
    <text evidence="1">Belongs to the 'GDXG' lipolytic enzyme family.</text>
</comment>
<comment type="caution">
    <text evidence="4">The sequence shown here is derived from an EMBL/GenBank/DDBJ whole genome shotgun (WGS) entry which is preliminary data.</text>
</comment>
<keyword evidence="5" id="KW-1185">Reference proteome</keyword>
<proteinExistence type="inferred from homology"/>
<dbReference type="PANTHER" id="PTHR23025:SF3">
    <property type="entry name" value="HORMONE-SENSITIVE LIPASE"/>
    <property type="match status" value="1"/>
</dbReference>
<accession>A0ABW3IRF4</accession>
<keyword evidence="2 4" id="KW-0378">Hydrolase</keyword>
<evidence type="ECO:0000256" key="2">
    <source>
        <dbReference type="ARBA" id="ARBA00022801"/>
    </source>
</evidence>
<name>A0ABW3IRF4_9RHOB</name>
<evidence type="ECO:0000256" key="1">
    <source>
        <dbReference type="ARBA" id="ARBA00010515"/>
    </source>
</evidence>
<dbReference type="InterPro" id="IPR013094">
    <property type="entry name" value="AB_hydrolase_3"/>
</dbReference>
<dbReference type="GO" id="GO:0016787">
    <property type="term" value="F:hydrolase activity"/>
    <property type="evidence" value="ECO:0007669"/>
    <property type="project" value="UniProtKB-KW"/>
</dbReference>
<dbReference type="InterPro" id="IPR002168">
    <property type="entry name" value="Lipase_GDXG_HIS_AS"/>
</dbReference>
<evidence type="ECO:0000259" key="3">
    <source>
        <dbReference type="Pfam" id="PF07859"/>
    </source>
</evidence>
<dbReference type="Gene3D" id="3.40.50.1820">
    <property type="entry name" value="alpha/beta hydrolase"/>
    <property type="match status" value="1"/>
</dbReference>
<dbReference type="InterPro" id="IPR029058">
    <property type="entry name" value="AB_hydrolase_fold"/>
</dbReference>
<evidence type="ECO:0000313" key="5">
    <source>
        <dbReference type="Proteomes" id="UP001597108"/>
    </source>
</evidence>
<dbReference type="Pfam" id="PF07859">
    <property type="entry name" value="Abhydrolase_3"/>
    <property type="match status" value="1"/>
</dbReference>
<gene>
    <name evidence="4" type="ORF">ACFQ2S_13450</name>
</gene>
<reference evidence="5" key="1">
    <citation type="journal article" date="2019" name="Int. J. Syst. Evol. Microbiol.">
        <title>The Global Catalogue of Microorganisms (GCM) 10K type strain sequencing project: providing services to taxonomists for standard genome sequencing and annotation.</title>
        <authorList>
            <consortium name="The Broad Institute Genomics Platform"/>
            <consortium name="The Broad Institute Genome Sequencing Center for Infectious Disease"/>
            <person name="Wu L."/>
            <person name="Ma J."/>
        </authorList>
    </citation>
    <scope>NUCLEOTIDE SEQUENCE [LARGE SCALE GENOMIC DNA]</scope>
    <source>
        <strain evidence="5">CCUG 60524</strain>
    </source>
</reference>
<protein>
    <submittedName>
        <fullName evidence="4">Alpha/beta hydrolase</fullName>
    </submittedName>
</protein>
<feature type="domain" description="Alpha/beta hydrolase fold-3" evidence="3">
    <location>
        <begin position="40"/>
        <end position="239"/>
    </location>
</feature>
<dbReference type="PROSITE" id="PS01173">
    <property type="entry name" value="LIPASE_GDXG_HIS"/>
    <property type="match status" value="1"/>
</dbReference>